<proteinExistence type="predicted"/>
<keyword evidence="5 8" id="KW-0472">Membrane</keyword>
<evidence type="ECO:0000256" key="7">
    <source>
        <dbReference type="ARBA" id="ARBA00023180"/>
    </source>
</evidence>
<evidence type="ECO:0008006" key="11">
    <source>
        <dbReference type="Google" id="ProtNLM"/>
    </source>
</evidence>
<evidence type="ECO:0000256" key="1">
    <source>
        <dbReference type="ARBA" id="ARBA00004651"/>
    </source>
</evidence>
<organism evidence="9 10">
    <name type="scientific">Anopheles coluzzii</name>
    <name type="common">African malaria mosquito</name>
    <dbReference type="NCBI Taxonomy" id="1518534"/>
    <lineage>
        <taxon>Eukaryota</taxon>
        <taxon>Metazoa</taxon>
        <taxon>Ecdysozoa</taxon>
        <taxon>Arthropoda</taxon>
        <taxon>Hexapoda</taxon>
        <taxon>Insecta</taxon>
        <taxon>Pterygota</taxon>
        <taxon>Neoptera</taxon>
        <taxon>Endopterygota</taxon>
        <taxon>Diptera</taxon>
        <taxon>Nematocera</taxon>
        <taxon>Culicoidea</taxon>
        <taxon>Culicidae</taxon>
        <taxon>Anophelinae</taxon>
        <taxon>Anopheles</taxon>
    </lineage>
</organism>
<feature type="transmembrane region" description="Helical" evidence="8">
    <location>
        <begin position="318"/>
        <end position="336"/>
    </location>
</feature>
<evidence type="ECO:0000256" key="2">
    <source>
        <dbReference type="ARBA" id="ARBA00022475"/>
    </source>
</evidence>
<evidence type="ECO:0000313" key="10">
    <source>
        <dbReference type="Proteomes" id="UP001105220"/>
    </source>
</evidence>
<dbReference type="Proteomes" id="UP001105220">
    <property type="component" value="Unplaced"/>
</dbReference>
<evidence type="ECO:0000256" key="6">
    <source>
        <dbReference type="ARBA" id="ARBA00023170"/>
    </source>
</evidence>
<feature type="transmembrane region" description="Helical" evidence="8">
    <location>
        <begin position="6"/>
        <end position="26"/>
    </location>
</feature>
<evidence type="ECO:0000256" key="8">
    <source>
        <dbReference type="SAM" id="Phobius"/>
    </source>
</evidence>
<name>A0A6E8WB86_ANOCL</name>
<comment type="subcellular location">
    <subcellularLocation>
        <location evidence="1">Cell membrane</location>
        <topology evidence="1">Multi-pass membrane protein</topology>
    </subcellularLocation>
</comment>
<keyword evidence="3 8" id="KW-0812">Transmembrane</keyword>
<protein>
    <recommendedName>
        <fullName evidence="11">Ionotropic glutamate receptor C-terminal domain-containing protein</fullName>
    </recommendedName>
</protein>
<feature type="transmembrane region" description="Helical" evidence="8">
    <location>
        <begin position="551"/>
        <end position="572"/>
    </location>
</feature>
<reference evidence="9" key="2">
    <citation type="submission" date="2020-05" db="UniProtKB">
        <authorList>
            <consortium name="EnsemblMetazoa"/>
        </authorList>
    </citation>
    <scope>IDENTIFICATION</scope>
    <source>
        <strain evidence="9">Ngousso</strain>
    </source>
</reference>
<dbReference type="InterPro" id="IPR052192">
    <property type="entry name" value="Insect_Ionotropic_Sensory_Rcpt"/>
</dbReference>
<dbReference type="PANTHER" id="PTHR42643:SF41">
    <property type="entry name" value="IONOTROPIC RECEPTOR 20A-RELATED"/>
    <property type="match status" value="1"/>
</dbReference>
<keyword evidence="7" id="KW-0325">Glycoprotein</keyword>
<dbReference type="VEuPathDB" id="VectorBase:ACON029136"/>
<keyword evidence="4 8" id="KW-1133">Transmembrane helix</keyword>
<dbReference type="AlphaFoldDB" id="A0A6E8WB86"/>
<reference key="1">
    <citation type="journal article" date="2019" name="Genes (Basel)">
        <title>A High-Quality De novo Genome Assembly from a Single Mosquito Using PacBio Sequencing.</title>
        <authorList>
            <person name="Kingan S.B."/>
            <person name="Heaton H."/>
            <person name="Cudini J."/>
            <person name="Lambert C.C."/>
            <person name="Baybayan P."/>
            <person name="Galvin B.D."/>
            <person name="Durbin R."/>
            <person name="Korlach J."/>
            <person name="Lawniczak M.K.N."/>
        </authorList>
    </citation>
    <scope>NUCLEOTIDE SEQUENCE [LARGE SCALE GENOMIC DNA]</scope>
    <source>
        <strain>Mali-NIH</strain>
    </source>
</reference>
<dbReference type="EnsemblMetazoa" id="ACON029136-RA">
    <property type="protein sequence ID" value="ACON029136-PA"/>
    <property type="gene ID" value="ACON029136"/>
</dbReference>
<evidence type="ECO:0000256" key="5">
    <source>
        <dbReference type="ARBA" id="ARBA00023136"/>
    </source>
</evidence>
<keyword evidence="10" id="KW-1185">Reference proteome</keyword>
<evidence type="ECO:0000256" key="3">
    <source>
        <dbReference type="ARBA" id="ARBA00022692"/>
    </source>
</evidence>
<dbReference type="GO" id="GO:0005886">
    <property type="term" value="C:plasma membrane"/>
    <property type="evidence" value="ECO:0007669"/>
    <property type="project" value="UniProtKB-SubCell"/>
</dbReference>
<dbReference type="PANTHER" id="PTHR42643">
    <property type="entry name" value="IONOTROPIC RECEPTOR 20A-RELATED"/>
    <property type="match status" value="1"/>
</dbReference>
<accession>A0A6E8WB86</accession>
<evidence type="ECO:0000313" key="9">
    <source>
        <dbReference type="EnsemblMetazoa" id="ACON029136-PA"/>
    </source>
</evidence>
<evidence type="ECO:0000256" key="4">
    <source>
        <dbReference type="ARBA" id="ARBA00022989"/>
    </source>
</evidence>
<keyword evidence="6" id="KW-0675">Receptor</keyword>
<keyword evidence="2" id="KW-1003">Cell membrane</keyword>
<sequence>MEWICRLFSWLIVYWLCFPTHVICLLQTISSESNLAPTIDAIVRLPRHRYLTNFSAEVCIVTTNVSTLSQTHPELIRLLNSQHPVKFATEQSIKTATKLKYANVVLLDVTGWERFPTDLLRKQFDDNPCHFINARFIVLVTRSCFFDDRSSVVKFFDDQGIVNYAIVPTPTNASDLDHDTFLFTQNRYSKEEIVVSLDELDHLYQLYPDKLANMHAFYIRFATDRNNYPYIIELLEKGRFDGIILWLLFHIFYNILNLRITMHLIEPSDDFDADVYFEMSVQRDHFQHEYYFHQMGGMCVSCPLKTDRYFLPHIFKPFSFGACVCLALVFVVCVVLKRFFPNMFRYELILQVLLRGGGTEHYQPFPARIIHTSLSFLMLFLCRRYVSNMISLISLRVFYKLPSTIAEFKASGYKLLVYEDQQKNLPLDDFRFMMLDEDEVQDGRAQYGALVHKHYCMMQQCSDAAFLLSPYFAENLKQFYTIQEPIVPSPYRLQFAKNSPLAGTISRYIGLYYETGLWQYLLTRHFAMQLRKAQSADALAEVVFYFDDFKIVWLMVVYGWLISVAVLIMEMLSKKMK</sequence>